<feature type="compositionally biased region" description="Pro residues" evidence="2">
    <location>
        <begin position="43"/>
        <end position="54"/>
    </location>
</feature>
<dbReference type="InterPro" id="IPR011990">
    <property type="entry name" value="TPR-like_helical_dom_sf"/>
</dbReference>
<evidence type="ECO:0000313" key="3">
    <source>
        <dbReference type="EMBL" id="CAB9526548.1"/>
    </source>
</evidence>
<feature type="repeat" description="TPR" evidence="1">
    <location>
        <begin position="5"/>
        <end position="38"/>
    </location>
</feature>
<dbReference type="SUPFAM" id="SSF48452">
    <property type="entry name" value="TPR-like"/>
    <property type="match status" value="1"/>
</dbReference>
<protein>
    <submittedName>
        <fullName evidence="3">Uncharacterized protein</fullName>
    </submittedName>
</protein>
<keyword evidence="1" id="KW-0802">TPR repeat</keyword>
<evidence type="ECO:0000256" key="2">
    <source>
        <dbReference type="SAM" id="MobiDB-lite"/>
    </source>
</evidence>
<dbReference type="Gene3D" id="1.25.40.10">
    <property type="entry name" value="Tetratricopeptide repeat domain"/>
    <property type="match status" value="1"/>
</dbReference>
<dbReference type="PROSITE" id="PS50005">
    <property type="entry name" value="TPR"/>
    <property type="match status" value="1"/>
</dbReference>
<dbReference type="Pfam" id="PF13374">
    <property type="entry name" value="TPR_10"/>
    <property type="match status" value="1"/>
</dbReference>
<dbReference type="OrthoDB" id="42764at2759"/>
<comment type="caution">
    <text evidence="3">The sequence shown here is derived from an EMBL/GenBank/DDBJ whole genome shotgun (WGS) entry which is preliminary data.</text>
</comment>
<keyword evidence="4" id="KW-1185">Reference proteome</keyword>
<organism evidence="3 4">
    <name type="scientific">Seminavis robusta</name>
    <dbReference type="NCBI Taxonomy" id="568900"/>
    <lineage>
        <taxon>Eukaryota</taxon>
        <taxon>Sar</taxon>
        <taxon>Stramenopiles</taxon>
        <taxon>Ochrophyta</taxon>
        <taxon>Bacillariophyta</taxon>
        <taxon>Bacillariophyceae</taxon>
        <taxon>Bacillariophycidae</taxon>
        <taxon>Naviculales</taxon>
        <taxon>Naviculaceae</taxon>
        <taxon>Seminavis</taxon>
    </lineage>
</organism>
<name>A0A9N8ETQ0_9STRA</name>
<dbReference type="Proteomes" id="UP001153069">
    <property type="component" value="Unassembled WGS sequence"/>
</dbReference>
<reference evidence="3" key="1">
    <citation type="submission" date="2020-06" db="EMBL/GenBank/DDBJ databases">
        <authorList>
            <consortium name="Plant Systems Biology data submission"/>
        </authorList>
    </citation>
    <scope>NUCLEOTIDE SEQUENCE</scope>
    <source>
        <strain evidence="3">D6</strain>
    </source>
</reference>
<dbReference type="EMBL" id="CAICTM010001843">
    <property type="protein sequence ID" value="CAB9526548.1"/>
    <property type="molecule type" value="Genomic_DNA"/>
</dbReference>
<sequence length="246" mass="26703">MDQAAADLNNVAVAYLERGDLRRALELFRTALRTTMGELRPAGAPPLVPPPMPPQEQQHQAAGQGPANNDNRQHPRDTKPEFNSPGTPFVHCQGFGIVGTPGSYSPDPLINTTVISTIIIFNLAVVYHLKGLHEKALNESRLHKARSLYVKAHLLLNDAGVSYGSTGNAVVDLLSMAVSNNLAQVSYELSSYDESRAHFDGLIRFALTVVPSRYGDRYVGSIMDQQKSNFLLNAIILHAPNLAPAA</sequence>
<gene>
    <name evidence="3" type="ORF">SEMRO_1845_G301310.1</name>
</gene>
<feature type="compositionally biased region" description="Basic and acidic residues" evidence="2">
    <location>
        <begin position="71"/>
        <end position="80"/>
    </location>
</feature>
<evidence type="ECO:0000313" key="4">
    <source>
        <dbReference type="Proteomes" id="UP001153069"/>
    </source>
</evidence>
<dbReference type="AlphaFoldDB" id="A0A9N8ETQ0"/>
<dbReference type="InterPro" id="IPR019734">
    <property type="entry name" value="TPR_rpt"/>
</dbReference>
<accession>A0A9N8ETQ0</accession>
<evidence type="ECO:0000256" key="1">
    <source>
        <dbReference type="PROSITE-ProRule" id="PRU00339"/>
    </source>
</evidence>
<proteinExistence type="predicted"/>
<feature type="region of interest" description="Disordered" evidence="2">
    <location>
        <begin position="39"/>
        <end position="85"/>
    </location>
</feature>